<keyword evidence="4" id="KW-1185">Reference proteome</keyword>
<proteinExistence type="predicted"/>
<feature type="compositionally biased region" description="Basic and acidic residues" evidence="2">
    <location>
        <begin position="153"/>
        <end position="167"/>
    </location>
</feature>
<reference evidence="3" key="1">
    <citation type="submission" date="2022-07" db="EMBL/GenBank/DDBJ databases">
        <title>Draft genome sequence of Zalerion maritima ATCC 34329, a (micro)plastics degrading marine fungus.</title>
        <authorList>
            <person name="Paco A."/>
            <person name="Goncalves M.F.M."/>
            <person name="Rocha-Santos T.A.P."/>
            <person name="Alves A."/>
        </authorList>
    </citation>
    <scope>NUCLEOTIDE SEQUENCE</scope>
    <source>
        <strain evidence="3">ATCC 34329</strain>
    </source>
</reference>
<accession>A0AAD5RWI9</accession>
<feature type="compositionally biased region" description="Basic and acidic residues" evidence="2">
    <location>
        <begin position="33"/>
        <end position="43"/>
    </location>
</feature>
<feature type="compositionally biased region" description="Basic and acidic residues" evidence="2">
    <location>
        <begin position="620"/>
        <end position="631"/>
    </location>
</feature>
<feature type="compositionally biased region" description="Basic and acidic residues" evidence="2">
    <location>
        <begin position="703"/>
        <end position="718"/>
    </location>
</feature>
<feature type="region of interest" description="Disordered" evidence="2">
    <location>
        <begin position="601"/>
        <end position="633"/>
    </location>
</feature>
<feature type="coiled-coil region" evidence="1">
    <location>
        <begin position="346"/>
        <end position="412"/>
    </location>
</feature>
<evidence type="ECO:0008006" key="5">
    <source>
        <dbReference type="Google" id="ProtNLM"/>
    </source>
</evidence>
<sequence length="739" mass="80784">MARSSSFLPRMAFHRERDEGPTLPRHYTPSEYSLRDLSPKPDDAFLDDYHDDDDDMNSPPKAARSLPQRSPSPPMSTASSKGSSSKTGKKKTRFLFAGPPPPIASSTFGLRQDPELAVGGGARPASPRRSSGGIASSRPALASRLLGSVTSVGRRDNGGDARPRESETEPMWRTLVRREKGIHDDIQVFLDAQEIGLGPGSAGGGDDGTSSLGYGGGSTGTPTEGSRTPTTSDPNPGGNTRRTGNAMTSSILEATTTHVSPQGTVVPVRQPRRKPPGLKAARTGITRAITALANIKMEEDALVSNAVAQRKKALATVSKLHTQHSNIVSELATLEDDEEEPLAKEIKELSEENGSVGKEIRELEERLKGLRQRKRFLDGKVEEVRNRREAGLSGYKGALREVEGEVERLVRRPPVRPLSLAVIGEDVINETDEMPGGDEFMRLRPERRTLDMAKDWWTAEVELLERRKEKIDVERIALEDGKEVWNDVMKLVSDFEAGLRAEVNGSVSALLPTSTASTSNGKGKGRQMSPDEAMLRVQLDKMEPVLRNLQVRLVLAEEKSWTLLICAIGAELEAFRKGKGMIRGLLRGMGFDVAEDEVLQAKGDGEEMPRGNGSLVDYSDDARPESEHELQSDNEVPADLLASAQHEQRDANSTTENTVVGEEEEEEEEEEGEDANHAPTRSILLHEDSSTSSENEIPPEFLAEYHPDEEPDRDHGDEPGSPGWRMRTGRGVSDSQEVD</sequence>
<dbReference type="Proteomes" id="UP001201980">
    <property type="component" value="Unassembled WGS sequence"/>
</dbReference>
<dbReference type="EMBL" id="JAKWBI020000024">
    <property type="protein sequence ID" value="KAJ2905803.1"/>
    <property type="molecule type" value="Genomic_DNA"/>
</dbReference>
<gene>
    <name evidence="3" type="ORF">MKZ38_004264</name>
</gene>
<dbReference type="AlphaFoldDB" id="A0AAD5RWI9"/>
<feature type="region of interest" description="Disordered" evidence="2">
    <location>
        <begin position="645"/>
        <end position="739"/>
    </location>
</feature>
<feature type="region of interest" description="Disordered" evidence="2">
    <location>
        <begin position="1"/>
        <end position="173"/>
    </location>
</feature>
<evidence type="ECO:0000256" key="2">
    <source>
        <dbReference type="SAM" id="MobiDB-lite"/>
    </source>
</evidence>
<feature type="compositionally biased region" description="Low complexity" evidence="2">
    <location>
        <begin position="220"/>
        <end position="232"/>
    </location>
</feature>
<feature type="compositionally biased region" description="Polar residues" evidence="2">
    <location>
        <begin position="233"/>
        <end position="263"/>
    </location>
</feature>
<dbReference type="Gene3D" id="1.10.287.1490">
    <property type="match status" value="1"/>
</dbReference>
<feature type="compositionally biased region" description="Gly residues" evidence="2">
    <location>
        <begin position="197"/>
        <end position="219"/>
    </location>
</feature>
<name>A0AAD5RWI9_9PEZI</name>
<evidence type="ECO:0000313" key="4">
    <source>
        <dbReference type="Proteomes" id="UP001201980"/>
    </source>
</evidence>
<feature type="compositionally biased region" description="Acidic residues" evidence="2">
    <location>
        <begin position="44"/>
        <end position="56"/>
    </location>
</feature>
<organism evidence="3 4">
    <name type="scientific">Zalerion maritima</name>
    <dbReference type="NCBI Taxonomy" id="339359"/>
    <lineage>
        <taxon>Eukaryota</taxon>
        <taxon>Fungi</taxon>
        <taxon>Dikarya</taxon>
        <taxon>Ascomycota</taxon>
        <taxon>Pezizomycotina</taxon>
        <taxon>Sordariomycetes</taxon>
        <taxon>Lulworthiomycetidae</taxon>
        <taxon>Lulworthiales</taxon>
        <taxon>Lulworthiaceae</taxon>
        <taxon>Zalerion</taxon>
    </lineage>
</organism>
<evidence type="ECO:0000313" key="3">
    <source>
        <dbReference type="EMBL" id="KAJ2905803.1"/>
    </source>
</evidence>
<feature type="compositionally biased region" description="Acidic residues" evidence="2">
    <location>
        <begin position="661"/>
        <end position="673"/>
    </location>
</feature>
<keyword evidence="1" id="KW-0175">Coiled coil</keyword>
<evidence type="ECO:0000256" key="1">
    <source>
        <dbReference type="SAM" id="Coils"/>
    </source>
</evidence>
<protein>
    <recommendedName>
        <fullName evidence="5">Autophagy-related protein 28</fullName>
    </recommendedName>
</protein>
<comment type="caution">
    <text evidence="3">The sequence shown here is derived from an EMBL/GenBank/DDBJ whole genome shotgun (WGS) entry which is preliminary data.</text>
</comment>
<feature type="region of interest" description="Disordered" evidence="2">
    <location>
        <begin position="197"/>
        <end position="279"/>
    </location>
</feature>